<gene>
    <name evidence="7" type="ORF">HBF32_17890</name>
</gene>
<proteinExistence type="inferred from homology"/>
<reference evidence="7 8" key="1">
    <citation type="journal article" date="2006" name="Int. J. Syst. Evol. Microbiol.">
        <title>Dyella yeojuensis sp. nov., isolated from greenhouse soil in Korea.</title>
        <authorList>
            <person name="Kim B.Y."/>
            <person name="Weon H.Y."/>
            <person name="Lee K.H."/>
            <person name="Seok S.J."/>
            <person name="Kwon S.W."/>
            <person name="Go S.J."/>
            <person name="Stackebrandt E."/>
        </authorList>
    </citation>
    <scope>NUCLEOTIDE SEQUENCE [LARGE SCALE GENOMIC DNA]</scope>
    <source>
        <strain evidence="7 8">DSM 17673</strain>
    </source>
</reference>
<dbReference type="Proteomes" id="UP000518878">
    <property type="component" value="Unassembled WGS sequence"/>
</dbReference>
<dbReference type="Pfam" id="PF00291">
    <property type="entry name" value="PALP"/>
    <property type="match status" value="1"/>
</dbReference>
<evidence type="ECO:0000256" key="2">
    <source>
        <dbReference type="ARBA" id="ARBA00008639"/>
    </source>
</evidence>
<organism evidence="7 8">
    <name type="scientific">Luteibacter yeojuensis</name>
    <dbReference type="NCBI Taxonomy" id="345309"/>
    <lineage>
        <taxon>Bacteria</taxon>
        <taxon>Pseudomonadati</taxon>
        <taxon>Pseudomonadota</taxon>
        <taxon>Gammaproteobacteria</taxon>
        <taxon>Lysobacterales</taxon>
        <taxon>Rhodanobacteraceae</taxon>
        <taxon>Luteibacter</taxon>
    </lineage>
</organism>
<dbReference type="InterPro" id="IPR027278">
    <property type="entry name" value="ACCD_DCysDesulf"/>
</dbReference>
<dbReference type="AlphaFoldDB" id="A0A7X5QXR8"/>
<evidence type="ECO:0000313" key="8">
    <source>
        <dbReference type="Proteomes" id="UP000518878"/>
    </source>
</evidence>
<dbReference type="InterPro" id="IPR036052">
    <property type="entry name" value="TrpB-like_PALP_sf"/>
</dbReference>
<evidence type="ECO:0000256" key="5">
    <source>
        <dbReference type="PIRSR" id="PIRSR006278-2"/>
    </source>
</evidence>
<comment type="similarity">
    <text evidence="2">Belongs to the ACC deaminase/D-cysteine desulfhydrase family.</text>
</comment>
<dbReference type="SUPFAM" id="SSF53686">
    <property type="entry name" value="Tryptophan synthase beta subunit-like PLP-dependent enzymes"/>
    <property type="match status" value="1"/>
</dbReference>
<dbReference type="Gene3D" id="3.40.50.1100">
    <property type="match status" value="2"/>
</dbReference>
<feature type="modified residue" description="N6-(pyridoxal phosphate)lysine" evidence="5">
    <location>
        <position position="58"/>
    </location>
</feature>
<dbReference type="PIRSF" id="PIRSF006278">
    <property type="entry name" value="ACCD_DCysDesulf"/>
    <property type="match status" value="1"/>
</dbReference>
<feature type="active site" description="Nucleophile" evidence="4">
    <location>
        <position position="85"/>
    </location>
</feature>
<protein>
    <submittedName>
        <fullName evidence="7">D-cysteine desulfhydrase family protein</fullName>
    </submittedName>
</protein>
<feature type="domain" description="Tryptophan synthase beta chain-like PALP" evidence="6">
    <location>
        <begin position="16"/>
        <end position="328"/>
    </location>
</feature>
<dbReference type="InterPro" id="IPR001926">
    <property type="entry name" value="TrpB-like_PALP"/>
</dbReference>
<sequence length="342" mass="35787">MPLIQHVFDSFPRLDLLDGPTPIQRLARIEEELGLASRGIALFAKRDDVMSLGGGGNKLRKLEYHLGHARAAGVDTIVSVGGVQSNHARLTAAAAARHGFACELILSRLVPKDDTDYETNGNVLLDDLFGARPTLLPRGTNGLAQAEARADALRAAGHTVLVLPTGGSTPLGALGYVRCAREIAMQEETSGQRFDRIAIPNGSSGTHAGLVAGFAAMGQSPAKVTAYTVLAPADVARRTTLELARGALALLGSDATLDVDDVRIDDAQLGDGYGIPTQGMKDAVRLAASREGLLLDPVYSGKAFAGLLHDLRHGIVRDGEQVLFVATGGAPGLYAYRADLAG</sequence>
<comment type="caution">
    <text evidence="7">The sequence shown here is derived from an EMBL/GenBank/DDBJ whole genome shotgun (WGS) entry which is preliminary data.</text>
</comment>
<name>A0A7X5QXR8_9GAMM</name>
<dbReference type="PANTHER" id="PTHR43780:SF2">
    <property type="entry name" value="1-AMINOCYCLOPROPANE-1-CARBOXYLATE DEAMINASE-RELATED"/>
    <property type="match status" value="1"/>
</dbReference>
<evidence type="ECO:0000313" key="7">
    <source>
        <dbReference type="EMBL" id="NID17351.1"/>
    </source>
</evidence>
<accession>A0A7X5QXR8</accession>
<dbReference type="EMBL" id="JAAQTL010000003">
    <property type="protein sequence ID" value="NID17351.1"/>
    <property type="molecule type" value="Genomic_DNA"/>
</dbReference>
<evidence type="ECO:0000256" key="1">
    <source>
        <dbReference type="ARBA" id="ARBA00001933"/>
    </source>
</evidence>
<dbReference type="GO" id="GO:0019148">
    <property type="term" value="F:D-cysteine desulfhydrase activity"/>
    <property type="evidence" value="ECO:0007669"/>
    <property type="project" value="TreeGrafter"/>
</dbReference>
<evidence type="ECO:0000256" key="4">
    <source>
        <dbReference type="PIRSR" id="PIRSR006278-1"/>
    </source>
</evidence>
<evidence type="ECO:0000259" key="6">
    <source>
        <dbReference type="Pfam" id="PF00291"/>
    </source>
</evidence>
<keyword evidence="3 5" id="KW-0663">Pyridoxal phosphate</keyword>
<keyword evidence="8" id="KW-1185">Reference proteome</keyword>
<dbReference type="RefSeq" id="WP_166701169.1">
    <property type="nucleotide sequence ID" value="NZ_JAAQTL010000003.1"/>
</dbReference>
<dbReference type="PANTHER" id="PTHR43780">
    <property type="entry name" value="1-AMINOCYCLOPROPANE-1-CARBOXYLATE DEAMINASE-RELATED"/>
    <property type="match status" value="1"/>
</dbReference>
<comment type="cofactor">
    <cofactor evidence="1">
        <name>pyridoxal 5'-phosphate</name>
        <dbReference type="ChEBI" id="CHEBI:597326"/>
    </cofactor>
</comment>
<evidence type="ECO:0000256" key="3">
    <source>
        <dbReference type="ARBA" id="ARBA00022898"/>
    </source>
</evidence>